<evidence type="ECO:0000313" key="1">
    <source>
        <dbReference type="EMBL" id="GAI56328.1"/>
    </source>
</evidence>
<dbReference type="AlphaFoldDB" id="X1PKE8"/>
<proteinExistence type="predicted"/>
<comment type="caution">
    <text evidence="1">The sequence shown here is derived from an EMBL/GenBank/DDBJ whole genome shotgun (WGS) entry which is preliminary data.</text>
</comment>
<dbReference type="EMBL" id="BARV01034027">
    <property type="protein sequence ID" value="GAI56328.1"/>
    <property type="molecule type" value="Genomic_DNA"/>
</dbReference>
<accession>X1PKE8</accession>
<protein>
    <recommendedName>
        <fullName evidence="2">Transglutaminase-like domain-containing protein</fullName>
    </recommendedName>
</protein>
<sequence length="187" mass="21324">MQVDDEEVREIARILVQAEDFVGAAHDFVASFTSYRREIGDYWATPGETLQAQTLRREEGIEFSCDCDDMAILLCSILRNYTPPEEVFCAIGTLDGDGHMWLVMGGNGQDKIIEATASSGKPVKGNYKVYAIFNDQYCFSYPEGIREFCLKPVEKKEVIVDLDKDELLKKYSSNLPDSKYRKHYQSY</sequence>
<gene>
    <name evidence="1" type="ORF">S06H3_53377</name>
</gene>
<reference evidence="1" key="1">
    <citation type="journal article" date="2014" name="Front. Microbiol.">
        <title>High frequency of phylogenetically diverse reductive dehalogenase-homologous genes in deep subseafloor sedimentary metagenomes.</title>
        <authorList>
            <person name="Kawai M."/>
            <person name="Futagami T."/>
            <person name="Toyoda A."/>
            <person name="Takaki Y."/>
            <person name="Nishi S."/>
            <person name="Hori S."/>
            <person name="Arai W."/>
            <person name="Tsubouchi T."/>
            <person name="Morono Y."/>
            <person name="Uchiyama I."/>
            <person name="Ito T."/>
            <person name="Fujiyama A."/>
            <person name="Inagaki F."/>
            <person name="Takami H."/>
        </authorList>
    </citation>
    <scope>NUCLEOTIDE SEQUENCE</scope>
    <source>
        <strain evidence="1">Expedition CK06-06</strain>
    </source>
</reference>
<organism evidence="1">
    <name type="scientific">marine sediment metagenome</name>
    <dbReference type="NCBI Taxonomy" id="412755"/>
    <lineage>
        <taxon>unclassified sequences</taxon>
        <taxon>metagenomes</taxon>
        <taxon>ecological metagenomes</taxon>
    </lineage>
</organism>
<name>X1PKE8_9ZZZZ</name>
<dbReference type="Gene3D" id="3.10.620.30">
    <property type="match status" value="1"/>
</dbReference>
<evidence type="ECO:0008006" key="2">
    <source>
        <dbReference type="Google" id="ProtNLM"/>
    </source>
</evidence>